<name>A0A1G5MI39_AFIMA</name>
<dbReference type="PANTHER" id="PTHR30137:SF6">
    <property type="entry name" value="LUCIFERASE-LIKE MONOOXYGENASE"/>
    <property type="match status" value="1"/>
</dbReference>
<dbReference type="InterPro" id="IPR019949">
    <property type="entry name" value="CmoO-like"/>
</dbReference>
<dbReference type="SUPFAM" id="SSF51679">
    <property type="entry name" value="Bacterial luciferase-like"/>
    <property type="match status" value="1"/>
</dbReference>
<feature type="domain" description="Luciferase-like" evidence="3">
    <location>
        <begin position="25"/>
        <end position="315"/>
    </location>
</feature>
<protein>
    <recommendedName>
        <fullName evidence="2">Luciferase-like monooxygenase</fullName>
    </recommendedName>
</protein>
<comment type="similarity">
    <text evidence="1">To bacterial alkanal monooxygenase alpha and beta chains.</text>
</comment>
<gene>
    <name evidence="4" type="ORF">SAMN03080610_00638</name>
</gene>
<evidence type="ECO:0000313" key="4">
    <source>
        <dbReference type="EMBL" id="SCZ24040.1"/>
    </source>
</evidence>
<dbReference type="GO" id="GO:0005829">
    <property type="term" value="C:cytosol"/>
    <property type="evidence" value="ECO:0007669"/>
    <property type="project" value="TreeGrafter"/>
</dbReference>
<dbReference type="InterPro" id="IPR011251">
    <property type="entry name" value="Luciferase-like_dom"/>
</dbReference>
<evidence type="ECO:0000259" key="3">
    <source>
        <dbReference type="Pfam" id="PF00296"/>
    </source>
</evidence>
<dbReference type="Proteomes" id="UP000199347">
    <property type="component" value="Unassembled WGS sequence"/>
</dbReference>
<evidence type="ECO:0000256" key="1">
    <source>
        <dbReference type="ARBA" id="ARBA00007789"/>
    </source>
</evidence>
<dbReference type="EMBL" id="FMVW01000001">
    <property type="protein sequence ID" value="SCZ24040.1"/>
    <property type="molecule type" value="Genomic_DNA"/>
</dbReference>
<dbReference type="STRING" id="1120955.SAMN03080610_00638"/>
<reference evidence="4 5" key="1">
    <citation type="submission" date="2016-10" db="EMBL/GenBank/DDBJ databases">
        <authorList>
            <person name="de Groot N.N."/>
        </authorList>
    </citation>
    <scope>NUCLEOTIDE SEQUENCE [LARGE SCALE GENOMIC DNA]</scope>
    <source>
        <strain evidence="4 5">DSM 2698</strain>
    </source>
</reference>
<organism evidence="4 5">
    <name type="scientific">Afifella marina DSM 2698</name>
    <dbReference type="NCBI Taxonomy" id="1120955"/>
    <lineage>
        <taxon>Bacteria</taxon>
        <taxon>Pseudomonadati</taxon>
        <taxon>Pseudomonadota</taxon>
        <taxon>Alphaproteobacteria</taxon>
        <taxon>Hyphomicrobiales</taxon>
        <taxon>Afifellaceae</taxon>
        <taxon>Afifella</taxon>
    </lineage>
</organism>
<dbReference type="CDD" id="cd00347">
    <property type="entry name" value="Flavin_utilizing_monoxygenases"/>
    <property type="match status" value="1"/>
</dbReference>
<dbReference type="FunFam" id="3.20.20.30:FF:000002">
    <property type="entry name" value="LLM class flavin-dependent oxidoreductase"/>
    <property type="match status" value="1"/>
</dbReference>
<dbReference type="InterPro" id="IPR036661">
    <property type="entry name" value="Luciferase-like_sf"/>
</dbReference>
<evidence type="ECO:0000313" key="5">
    <source>
        <dbReference type="Proteomes" id="UP000199347"/>
    </source>
</evidence>
<dbReference type="Gene3D" id="3.20.20.30">
    <property type="entry name" value="Luciferase-like domain"/>
    <property type="match status" value="1"/>
</dbReference>
<dbReference type="GO" id="GO:0016705">
    <property type="term" value="F:oxidoreductase activity, acting on paired donors, with incorporation or reduction of molecular oxygen"/>
    <property type="evidence" value="ECO:0007669"/>
    <property type="project" value="InterPro"/>
</dbReference>
<dbReference type="PANTHER" id="PTHR30137">
    <property type="entry name" value="LUCIFERASE-LIKE MONOOXYGENASE"/>
    <property type="match status" value="1"/>
</dbReference>
<proteinExistence type="predicted"/>
<accession>A0A1G5MI39</accession>
<dbReference type="NCBIfam" id="TIGR03558">
    <property type="entry name" value="oxido_grp_1"/>
    <property type="match status" value="1"/>
</dbReference>
<evidence type="ECO:0000256" key="2">
    <source>
        <dbReference type="ARBA" id="ARBA00074555"/>
    </source>
</evidence>
<dbReference type="Pfam" id="PF00296">
    <property type="entry name" value="Bac_luciferase"/>
    <property type="match status" value="1"/>
</dbReference>
<dbReference type="InterPro" id="IPR050766">
    <property type="entry name" value="Bact_Lucif_Oxidored"/>
</dbReference>
<dbReference type="AlphaFoldDB" id="A0A1G5MI39"/>
<keyword evidence="5" id="KW-1185">Reference proteome</keyword>
<sequence length="363" mass="39002">MRPLTLDRARWASISSGMSDNLKLSVLDLAPVPEGTSAADALRATAAFAEAADRFGYHRLWYAEHHGIPNIASASPEVLIGHAAERTRRIRVGSGGVMLPNHVPLRVVETYRTLEALYPGRIDLGIGRAGGSDSRTLSALKAVDGGQFAQQMAELIAFETGGFPDGHPYQAIEVVPGEVSLPPIWLLGSSGASAEFSGLNGFGYAFAGHFSPAPAAPAFQAYRHAFKPSDDFPGPKTLLCLAAICAPSEEEAAYLAGSMELAWLRLRQGGLRKLASPQEAADYAFTPQDHATVEAYRRIAITGTPDKVRREIEARAVACDADEVMVTTNVWDPEARVRSLDLLARAFDLPRPSRAAVETQLAW</sequence>